<accession>A0ABR0T3N6</accession>
<sequence length="372" mass="41548">MPSLLEALTKPNVAVTNYAVKGSNTDSGGDVHVENWTPWIDFNYTTLTRIFRQELSQGYHGSADQAPLEQDLCICNEATFDDLVRRFICPIVNYALAGQPGSCHYGRGTRCPSKHEPDWLVISSNWIGDKGYINVLPGDTKLDSKWWPSMIHDPDNFEEWQKVMHQAVSYMIKEENRYGFIITDANMVVLRLTRRPVENGIAAGRPRRGNLASHQRQISDASMVDPESSFVDDNTMNWDYYPPEFAVIPWDTYGSGKLTIKLALWCLAMIAANGDRYIACSYPNLDSWRRGNDGYVHNTSGATSSTLSDGLCHEEPDLEGRIVNVGGDQDSSHAGSADGDSEFEQSSDGQDEDDEDDEKTIIPTRPKHAAEN</sequence>
<proteinExistence type="predicted"/>
<feature type="compositionally biased region" description="Low complexity" evidence="1">
    <location>
        <begin position="326"/>
        <end position="338"/>
    </location>
</feature>
<evidence type="ECO:0000313" key="2">
    <source>
        <dbReference type="EMBL" id="KAK5999027.1"/>
    </source>
</evidence>
<keyword evidence="3" id="KW-1185">Reference proteome</keyword>
<dbReference type="EMBL" id="JAVFKD010000001">
    <property type="protein sequence ID" value="KAK5999027.1"/>
    <property type="molecule type" value="Genomic_DNA"/>
</dbReference>
<reference evidence="2 3" key="1">
    <citation type="submission" date="2024-01" db="EMBL/GenBank/DDBJ databases">
        <title>Complete genome of Cladobotryum mycophilum ATHUM6906.</title>
        <authorList>
            <person name="Christinaki A.C."/>
            <person name="Myridakis A.I."/>
            <person name="Kouvelis V.N."/>
        </authorList>
    </citation>
    <scope>NUCLEOTIDE SEQUENCE [LARGE SCALE GENOMIC DNA]</scope>
    <source>
        <strain evidence="2 3">ATHUM6906</strain>
    </source>
</reference>
<evidence type="ECO:0000256" key="1">
    <source>
        <dbReference type="SAM" id="MobiDB-lite"/>
    </source>
</evidence>
<feature type="compositionally biased region" description="Acidic residues" evidence="1">
    <location>
        <begin position="339"/>
        <end position="358"/>
    </location>
</feature>
<name>A0ABR0T3N6_9HYPO</name>
<gene>
    <name evidence="2" type="ORF">PT974_01414</name>
</gene>
<organism evidence="2 3">
    <name type="scientific">Cladobotryum mycophilum</name>
    <dbReference type="NCBI Taxonomy" id="491253"/>
    <lineage>
        <taxon>Eukaryota</taxon>
        <taxon>Fungi</taxon>
        <taxon>Dikarya</taxon>
        <taxon>Ascomycota</taxon>
        <taxon>Pezizomycotina</taxon>
        <taxon>Sordariomycetes</taxon>
        <taxon>Hypocreomycetidae</taxon>
        <taxon>Hypocreales</taxon>
        <taxon>Hypocreaceae</taxon>
        <taxon>Cladobotryum</taxon>
    </lineage>
</organism>
<dbReference type="Proteomes" id="UP001338125">
    <property type="component" value="Unassembled WGS sequence"/>
</dbReference>
<comment type="caution">
    <text evidence="2">The sequence shown here is derived from an EMBL/GenBank/DDBJ whole genome shotgun (WGS) entry which is preliminary data.</text>
</comment>
<feature type="region of interest" description="Disordered" evidence="1">
    <location>
        <begin position="321"/>
        <end position="372"/>
    </location>
</feature>
<evidence type="ECO:0000313" key="3">
    <source>
        <dbReference type="Proteomes" id="UP001338125"/>
    </source>
</evidence>
<protein>
    <submittedName>
        <fullName evidence="2">Uncharacterized protein</fullName>
    </submittedName>
</protein>